<name>X1FYW3_9ZZZZ</name>
<evidence type="ECO:0008006" key="2">
    <source>
        <dbReference type="Google" id="ProtNLM"/>
    </source>
</evidence>
<evidence type="ECO:0000313" key="1">
    <source>
        <dbReference type="EMBL" id="GAH50861.1"/>
    </source>
</evidence>
<feature type="non-terminal residue" evidence="1">
    <location>
        <position position="204"/>
    </location>
</feature>
<proteinExistence type="predicted"/>
<sequence length="204" mass="23439">MTGNLNLNKFCFVIAPININLDPLKEYFRNDFNITIEDITNISSYLNIANEIIKKIKASDFVCAILIGDKLDNVYIEIGITIGNDKPLFLITDNTSKIPEQLKNRVYAFSDSLDIDKIKYPFKAFYQKIIEKQSKKYQHGDRKELSSDLVLVHKSGLDLAHRIEKIFSNDPNISIEAMDGIFDKEIRYDFSVWSDKLSESFGNP</sequence>
<dbReference type="Gene3D" id="3.40.50.450">
    <property type="match status" value="1"/>
</dbReference>
<gene>
    <name evidence="1" type="ORF">S03H2_27658</name>
</gene>
<dbReference type="EMBL" id="BARU01016643">
    <property type="protein sequence ID" value="GAH50861.1"/>
    <property type="molecule type" value="Genomic_DNA"/>
</dbReference>
<comment type="caution">
    <text evidence="1">The sequence shown here is derived from an EMBL/GenBank/DDBJ whole genome shotgun (WGS) entry which is preliminary data.</text>
</comment>
<dbReference type="AlphaFoldDB" id="X1FYW3"/>
<accession>X1FYW3</accession>
<protein>
    <recommendedName>
        <fullName evidence="2">CD-NTase-associated protein 12/Pycsar effector protein TIR domain-containing protein</fullName>
    </recommendedName>
</protein>
<organism evidence="1">
    <name type="scientific">marine sediment metagenome</name>
    <dbReference type="NCBI Taxonomy" id="412755"/>
    <lineage>
        <taxon>unclassified sequences</taxon>
        <taxon>metagenomes</taxon>
        <taxon>ecological metagenomes</taxon>
    </lineage>
</organism>
<reference evidence="1" key="1">
    <citation type="journal article" date="2014" name="Front. Microbiol.">
        <title>High frequency of phylogenetically diverse reductive dehalogenase-homologous genes in deep subseafloor sedimentary metagenomes.</title>
        <authorList>
            <person name="Kawai M."/>
            <person name="Futagami T."/>
            <person name="Toyoda A."/>
            <person name="Takaki Y."/>
            <person name="Nishi S."/>
            <person name="Hori S."/>
            <person name="Arai W."/>
            <person name="Tsubouchi T."/>
            <person name="Morono Y."/>
            <person name="Uchiyama I."/>
            <person name="Ito T."/>
            <person name="Fujiyama A."/>
            <person name="Inagaki F."/>
            <person name="Takami H."/>
        </authorList>
    </citation>
    <scope>NUCLEOTIDE SEQUENCE</scope>
    <source>
        <strain evidence="1">Expedition CK06-06</strain>
    </source>
</reference>